<feature type="domain" description="Integrase catalytic" evidence="1">
    <location>
        <begin position="123"/>
        <end position="309"/>
    </location>
</feature>
<protein>
    <submittedName>
        <fullName evidence="2">IS21 family transposase</fullName>
    </submittedName>
</protein>
<dbReference type="NCBIfam" id="NF033546">
    <property type="entry name" value="transpos_IS21"/>
    <property type="match status" value="1"/>
</dbReference>
<dbReference type="Gene3D" id="1.10.10.60">
    <property type="entry name" value="Homeodomain-like"/>
    <property type="match status" value="1"/>
</dbReference>
<name>A0A6L5X436_9FIRM</name>
<dbReference type="InterPro" id="IPR006120">
    <property type="entry name" value="Resolvase_HTH_dom"/>
</dbReference>
<keyword evidence="3" id="KW-1185">Reference proteome</keyword>
<dbReference type="PANTHER" id="PTHR35004">
    <property type="entry name" value="TRANSPOSASE RV3428C-RELATED"/>
    <property type="match status" value="1"/>
</dbReference>
<dbReference type="PANTHER" id="PTHR35004:SF7">
    <property type="entry name" value="INTEGRASE PROTEIN"/>
    <property type="match status" value="1"/>
</dbReference>
<dbReference type="InterPro" id="IPR054353">
    <property type="entry name" value="IstA-like_C"/>
</dbReference>
<gene>
    <name evidence="2" type="ORF">FYJ35_01630</name>
</gene>
<dbReference type="InterPro" id="IPR001584">
    <property type="entry name" value="Integrase_cat-core"/>
</dbReference>
<evidence type="ECO:0000313" key="2">
    <source>
        <dbReference type="EMBL" id="MSS13756.1"/>
    </source>
</evidence>
<dbReference type="GO" id="GO:0003677">
    <property type="term" value="F:DNA binding"/>
    <property type="evidence" value="ECO:0007669"/>
    <property type="project" value="InterPro"/>
</dbReference>
<dbReference type="Pfam" id="PF22483">
    <property type="entry name" value="Mu-transpos_C_2"/>
    <property type="match status" value="1"/>
</dbReference>
<proteinExistence type="predicted"/>
<dbReference type="EMBL" id="VULZ01000001">
    <property type="protein sequence ID" value="MSS13756.1"/>
    <property type="molecule type" value="Genomic_DNA"/>
</dbReference>
<dbReference type="GO" id="GO:0015074">
    <property type="term" value="P:DNA integration"/>
    <property type="evidence" value="ECO:0007669"/>
    <property type="project" value="InterPro"/>
</dbReference>
<dbReference type="RefSeq" id="WP_154522176.1">
    <property type="nucleotide sequence ID" value="NZ_VULZ01000001.1"/>
</dbReference>
<dbReference type="Pfam" id="PF02796">
    <property type="entry name" value="HTH_7"/>
    <property type="match status" value="1"/>
</dbReference>
<dbReference type="Proteomes" id="UP000481852">
    <property type="component" value="Unassembled WGS sequence"/>
</dbReference>
<dbReference type="SUPFAM" id="SSF46689">
    <property type="entry name" value="Homeodomain-like"/>
    <property type="match status" value="1"/>
</dbReference>
<evidence type="ECO:0000313" key="3">
    <source>
        <dbReference type="Proteomes" id="UP000481852"/>
    </source>
</evidence>
<dbReference type="GO" id="GO:0000150">
    <property type="term" value="F:DNA strand exchange activity"/>
    <property type="evidence" value="ECO:0007669"/>
    <property type="project" value="InterPro"/>
</dbReference>
<accession>A0A6L5X436</accession>
<organism evidence="2 3">
    <name type="scientific">Porcincola intestinalis</name>
    <dbReference type="NCBI Taxonomy" id="2606632"/>
    <lineage>
        <taxon>Bacteria</taxon>
        <taxon>Bacillati</taxon>
        <taxon>Bacillota</taxon>
        <taxon>Clostridia</taxon>
        <taxon>Lachnospirales</taxon>
        <taxon>Lachnospiraceae</taxon>
        <taxon>Porcincola</taxon>
    </lineage>
</organism>
<comment type="caution">
    <text evidence="2">The sequence shown here is derived from an EMBL/GenBank/DDBJ whole genome shotgun (WGS) entry which is preliminary data.</text>
</comment>
<reference evidence="2 3" key="1">
    <citation type="submission" date="2019-08" db="EMBL/GenBank/DDBJ databases">
        <title>In-depth cultivation of the pig gut microbiome towards novel bacterial diversity and tailored functional studies.</title>
        <authorList>
            <person name="Wylensek D."/>
            <person name="Hitch T.C.A."/>
            <person name="Clavel T."/>
        </authorList>
    </citation>
    <scope>NUCLEOTIDE SEQUENCE [LARGE SCALE GENOMIC DNA]</scope>
    <source>
        <strain evidence="2 3">Oil+RF-744-WCA-WT-11</strain>
    </source>
</reference>
<dbReference type="InterPro" id="IPR009057">
    <property type="entry name" value="Homeodomain-like_sf"/>
</dbReference>
<dbReference type="PROSITE" id="PS50994">
    <property type="entry name" value="INTEGRASE"/>
    <property type="match status" value="1"/>
</dbReference>
<sequence>MVITMKDYDEIRKRYLAGESQRHIAKTLGISRNTVAKYCEGAAVPWERKTPERVSTILTDETVTFIRSCLEEDKAEGLKKQRHTAKRIYDRLVEETGFTGGESTVRAKVHELKQLMPSVFLPLLFDPGEALQVDWGEAFVYIKGKREKVNLFCARLCYSCRPVSLAYHRQNEESFLDAFVRSFQVLDGTPAKVIFDNGKVAVKDGFGSHAKKQEGYTHLSAHYGFNALFCNPAEGHEKGLVEGLVGWARRNILVPVPRVDSLIELNETLLERCQKYEAHRIQGKPDTVGAMYRLEKESLHPLPRYTFETAKCTSVRVNAFSTVCFRTNRYSVPVEYVGRIVGIKAYPETIEVYCNGVMIAEHERCFGQYQNRYRLDDYLLLLEIRSRAFFNAAPVRQNIPPEVLQRWQEERTDHKTIIAFLKSQSGAESPGIKDPVRIRAVDLHEYDTLKEAAYV</sequence>
<dbReference type="AlphaFoldDB" id="A0A6L5X436"/>
<evidence type="ECO:0000259" key="1">
    <source>
        <dbReference type="PROSITE" id="PS50994"/>
    </source>
</evidence>